<dbReference type="Proteomes" id="UP001367508">
    <property type="component" value="Unassembled WGS sequence"/>
</dbReference>
<comment type="caution">
    <text evidence="1">The sequence shown here is derived from an EMBL/GenBank/DDBJ whole genome shotgun (WGS) entry which is preliminary data.</text>
</comment>
<sequence length="336" mass="38778">MHLHPTTNPTPPPSFQYSGFILKQAKRTWGYCTRFAWENKDPLNLRYWWAQTFFTFPALRGIVPHFNSIYACHHALRAWISEFPHWLFTLGIHLIMMYLLPPDLNTAPGLSTCLYTLFRHFLADDDLHVCLPSPMCWLERYGESKFLELLRKTAWSWYRVHTFDRLGIGLILGAVGRVSSQSQNRIEPTSANVRVFLFVEVKLQWILNEAGSSFLFLELESYPLLESGSFSYCRDRDFSSLFLGMSREMTNRRGLWVRMEAPVNEKAHLWEQVLCRFLRYLITCTDGEGLVQIGKKIPSGPSSAKSATVIGSTFEEVAGLSWHSQMEIGCIAKIRH</sequence>
<proteinExistence type="predicted"/>
<dbReference type="EMBL" id="JAYMYQ010000001">
    <property type="protein sequence ID" value="KAK7361527.1"/>
    <property type="molecule type" value="Genomic_DNA"/>
</dbReference>
<evidence type="ECO:0000313" key="1">
    <source>
        <dbReference type="EMBL" id="KAK7361527.1"/>
    </source>
</evidence>
<accession>A0AAN9MVL9</accession>
<reference evidence="1 2" key="1">
    <citation type="submission" date="2024-01" db="EMBL/GenBank/DDBJ databases">
        <title>The genomes of 5 underutilized Papilionoideae crops provide insights into root nodulation and disease resistanc.</title>
        <authorList>
            <person name="Jiang F."/>
        </authorList>
    </citation>
    <scope>NUCLEOTIDE SEQUENCE [LARGE SCALE GENOMIC DNA]</scope>
    <source>
        <strain evidence="1">LVBAO_FW01</strain>
        <tissue evidence="1">Leaves</tissue>
    </source>
</reference>
<name>A0AAN9MVL9_CANGL</name>
<keyword evidence="2" id="KW-1185">Reference proteome</keyword>
<organism evidence="1 2">
    <name type="scientific">Canavalia gladiata</name>
    <name type="common">Sword bean</name>
    <name type="synonym">Dolichos gladiatus</name>
    <dbReference type="NCBI Taxonomy" id="3824"/>
    <lineage>
        <taxon>Eukaryota</taxon>
        <taxon>Viridiplantae</taxon>
        <taxon>Streptophyta</taxon>
        <taxon>Embryophyta</taxon>
        <taxon>Tracheophyta</taxon>
        <taxon>Spermatophyta</taxon>
        <taxon>Magnoliopsida</taxon>
        <taxon>eudicotyledons</taxon>
        <taxon>Gunneridae</taxon>
        <taxon>Pentapetalae</taxon>
        <taxon>rosids</taxon>
        <taxon>fabids</taxon>
        <taxon>Fabales</taxon>
        <taxon>Fabaceae</taxon>
        <taxon>Papilionoideae</taxon>
        <taxon>50 kb inversion clade</taxon>
        <taxon>NPAAA clade</taxon>
        <taxon>indigoferoid/millettioid clade</taxon>
        <taxon>Phaseoleae</taxon>
        <taxon>Canavalia</taxon>
    </lineage>
</organism>
<protein>
    <submittedName>
        <fullName evidence="1">Uncharacterized protein</fullName>
    </submittedName>
</protein>
<evidence type="ECO:0000313" key="2">
    <source>
        <dbReference type="Proteomes" id="UP001367508"/>
    </source>
</evidence>
<gene>
    <name evidence="1" type="ORF">VNO77_03596</name>
</gene>
<dbReference type="AlphaFoldDB" id="A0AAN9MVL9"/>